<dbReference type="Proteomes" id="UP000729402">
    <property type="component" value="Unassembled WGS sequence"/>
</dbReference>
<evidence type="ECO:0000313" key="3">
    <source>
        <dbReference type="EMBL" id="KAG8070765.1"/>
    </source>
</evidence>
<reference evidence="3" key="2">
    <citation type="submission" date="2021-02" db="EMBL/GenBank/DDBJ databases">
        <authorList>
            <person name="Kimball J.A."/>
            <person name="Haas M.W."/>
            <person name="Macchietto M."/>
            <person name="Kono T."/>
            <person name="Duquette J."/>
            <person name="Shao M."/>
        </authorList>
    </citation>
    <scope>NUCLEOTIDE SEQUENCE</scope>
    <source>
        <tissue evidence="3">Fresh leaf tissue</tissue>
    </source>
</reference>
<gene>
    <name evidence="3" type="ORF">GUJ93_ZPchr0006g46140</name>
</gene>
<organism evidence="3 4">
    <name type="scientific">Zizania palustris</name>
    <name type="common">Northern wild rice</name>
    <dbReference type="NCBI Taxonomy" id="103762"/>
    <lineage>
        <taxon>Eukaryota</taxon>
        <taxon>Viridiplantae</taxon>
        <taxon>Streptophyta</taxon>
        <taxon>Embryophyta</taxon>
        <taxon>Tracheophyta</taxon>
        <taxon>Spermatophyta</taxon>
        <taxon>Magnoliopsida</taxon>
        <taxon>Liliopsida</taxon>
        <taxon>Poales</taxon>
        <taxon>Poaceae</taxon>
        <taxon>BOP clade</taxon>
        <taxon>Oryzoideae</taxon>
        <taxon>Oryzeae</taxon>
        <taxon>Zizaniinae</taxon>
        <taxon>Zizania</taxon>
    </lineage>
</organism>
<feature type="transmembrane region" description="Helical" evidence="2">
    <location>
        <begin position="80"/>
        <end position="99"/>
    </location>
</feature>
<sequence>MQAVHCTLSGNEERRVEDDTDSMLRATFCPARATGVSSSDWTVGGFTCEFRRQRRGSRRASQPAGEEPRPIPEPEEMADWAPVVVGVVLFVLLSPGLLLELPGSHRHVDFGSFRTNGKAIFVHTLIFFAAFAILTLALHVHIYTG</sequence>
<accession>A0A8J5SZQ7</accession>
<feature type="transmembrane region" description="Helical" evidence="2">
    <location>
        <begin position="120"/>
        <end position="142"/>
    </location>
</feature>
<dbReference type="PANTHER" id="PTHR33128">
    <property type="entry name" value="OS05G0103400 PROTEIN"/>
    <property type="match status" value="1"/>
</dbReference>
<dbReference type="EMBL" id="JAAALK010000283">
    <property type="protein sequence ID" value="KAG8070765.1"/>
    <property type="molecule type" value="Genomic_DNA"/>
</dbReference>
<evidence type="ECO:0000313" key="4">
    <source>
        <dbReference type="Proteomes" id="UP000729402"/>
    </source>
</evidence>
<feature type="region of interest" description="Disordered" evidence="1">
    <location>
        <begin position="53"/>
        <end position="74"/>
    </location>
</feature>
<evidence type="ECO:0000256" key="2">
    <source>
        <dbReference type="SAM" id="Phobius"/>
    </source>
</evidence>
<dbReference type="Pfam" id="PF11820">
    <property type="entry name" value="DUF3339"/>
    <property type="match status" value="1"/>
</dbReference>
<dbReference type="InterPro" id="IPR021775">
    <property type="entry name" value="DUF3339"/>
</dbReference>
<evidence type="ECO:0000256" key="1">
    <source>
        <dbReference type="SAM" id="MobiDB-lite"/>
    </source>
</evidence>
<comment type="caution">
    <text evidence="3">The sequence shown here is derived from an EMBL/GenBank/DDBJ whole genome shotgun (WGS) entry which is preliminary data.</text>
</comment>
<keyword evidence="2" id="KW-0472">Membrane</keyword>
<proteinExistence type="predicted"/>
<dbReference type="PANTHER" id="PTHR33128:SF85">
    <property type="entry name" value="OS02G0509500 PROTEIN"/>
    <property type="match status" value="1"/>
</dbReference>
<name>A0A8J5SZQ7_ZIZPA</name>
<dbReference type="AlphaFoldDB" id="A0A8J5SZQ7"/>
<keyword evidence="2" id="KW-1133">Transmembrane helix</keyword>
<reference evidence="3" key="1">
    <citation type="journal article" date="2021" name="bioRxiv">
        <title>Whole Genome Assembly and Annotation of Northern Wild Rice, Zizania palustris L., Supports a Whole Genome Duplication in the Zizania Genus.</title>
        <authorList>
            <person name="Haas M."/>
            <person name="Kono T."/>
            <person name="Macchietto M."/>
            <person name="Millas R."/>
            <person name="McGilp L."/>
            <person name="Shao M."/>
            <person name="Duquette J."/>
            <person name="Hirsch C.N."/>
            <person name="Kimball J."/>
        </authorList>
    </citation>
    <scope>NUCLEOTIDE SEQUENCE</scope>
    <source>
        <tissue evidence="3">Fresh leaf tissue</tissue>
    </source>
</reference>
<dbReference type="OrthoDB" id="652307at2759"/>
<keyword evidence="2" id="KW-0812">Transmembrane</keyword>
<protein>
    <submittedName>
        <fullName evidence="3">Uncharacterized protein</fullName>
    </submittedName>
</protein>
<keyword evidence="4" id="KW-1185">Reference proteome</keyword>